<evidence type="ECO:0000313" key="2">
    <source>
        <dbReference type="EMBL" id="ORM52639.1"/>
    </source>
</evidence>
<evidence type="ECO:0000313" key="3">
    <source>
        <dbReference type="Proteomes" id="UP000193933"/>
    </source>
</evidence>
<name>A0A1X1BVT9_9GAMM</name>
<reference evidence="2 3" key="1">
    <citation type="journal article" date="2017" name="Antonie Van Leeuwenhoek">
        <title>Phylogenomic resolution of the bacterial genus Pantoea and its relationship with Erwinia and Tatumella.</title>
        <authorList>
            <person name="Palmer M."/>
            <person name="Steenkamp E.T."/>
            <person name="Coetzee M.P."/>
            <person name="Chan W.Y."/>
            <person name="van Zyl E."/>
            <person name="De Maayer P."/>
            <person name="Coutinho T.A."/>
            <person name="Blom J."/>
            <person name="Smits T.H."/>
            <person name="Duffy B."/>
            <person name="Venter S.N."/>
        </authorList>
    </citation>
    <scope>NUCLEOTIDE SEQUENCE [LARGE SCALE GENOMIC DNA]</scope>
    <source>
        <strain evidence="2 3">LMG 24534</strain>
    </source>
</reference>
<feature type="domain" description="Thoeris anti-defense 2-like" evidence="1">
    <location>
        <begin position="15"/>
        <end position="81"/>
    </location>
</feature>
<protein>
    <recommendedName>
        <fullName evidence="1">Thoeris anti-defense 2-like domain-containing protein</fullName>
    </recommendedName>
</protein>
<dbReference type="AlphaFoldDB" id="A0A1X1BVT9"/>
<dbReference type="EMBL" id="MLFN01000028">
    <property type="protein sequence ID" value="ORM52639.1"/>
    <property type="molecule type" value="Genomic_DNA"/>
</dbReference>
<sequence>MPDIPYTPSQAETGFNHAMTAISQTDSNICRRTKWGDTPVHVFTETDADSQRQFIVMSESGVLSFYDPTPDDIISADWRVISLLHCSAIILLMVEISGPVQVASVNLL</sequence>
<dbReference type="Pfam" id="PF11195">
    <property type="entry name" value="Tad2-like"/>
    <property type="match status" value="1"/>
</dbReference>
<keyword evidence="3" id="KW-1185">Reference proteome</keyword>
<dbReference type="OrthoDB" id="6546444at2"/>
<gene>
    <name evidence="2" type="ORF">HA41_11185</name>
</gene>
<accession>A0A1X1BVT9</accession>
<evidence type="ECO:0000259" key="1">
    <source>
        <dbReference type="Pfam" id="PF11195"/>
    </source>
</evidence>
<dbReference type="InterPro" id="IPR021361">
    <property type="entry name" value="Tad2-like_dom"/>
</dbReference>
<dbReference type="Proteomes" id="UP000193933">
    <property type="component" value="Unassembled WGS sequence"/>
</dbReference>
<organism evidence="2 3">
    <name type="scientific">Pantoea conspicua</name>
    <dbReference type="NCBI Taxonomy" id="472705"/>
    <lineage>
        <taxon>Bacteria</taxon>
        <taxon>Pseudomonadati</taxon>
        <taxon>Pseudomonadota</taxon>
        <taxon>Gammaproteobacteria</taxon>
        <taxon>Enterobacterales</taxon>
        <taxon>Erwiniaceae</taxon>
        <taxon>Pantoea</taxon>
    </lineage>
</organism>
<comment type="caution">
    <text evidence="2">The sequence shown here is derived from an EMBL/GenBank/DDBJ whole genome shotgun (WGS) entry which is preliminary data.</text>
</comment>
<proteinExistence type="predicted"/>
<dbReference type="RefSeq" id="WP_094120902.1">
    <property type="nucleotide sequence ID" value="NZ_MLFN01000028.1"/>
</dbReference>